<evidence type="ECO:0000313" key="5">
    <source>
        <dbReference type="Proteomes" id="UP001163726"/>
    </source>
</evidence>
<evidence type="ECO:0000256" key="2">
    <source>
        <dbReference type="RuleBase" id="RU362097"/>
    </source>
</evidence>
<sequence>MNFVKTIKFIALTATLSACQSNYNGAIDQQVEFPTRWQNALPETPQGTKLVQWVGSEQLNQLIETAIANNQNIRIKQLDVDKAKLNLQRAGAVFWPDLDFSLQASRGKSASDAAISNQVSAGLSASYEIDLWGKLSDAQKAAQYNYQNTIVQLEQAQLDLITSVSSVWLQMLASVQFIDITEQKLKNLQGNLDIIENGYRAGLNSALDVYLTRNNLEAEKSNLAKQKATLAQQSRQLSLLLGHSPKQGLEVGDDFPEVDFSLLKGIPSSLIKQRPDVQSAWLNILMSNANLAISHKDRFPSFRLAADVDDRQSSLSDLFSQGIAWSLSASVLQPIFDAGRLKTLEAQAEIELSQSELSYVQTIYQALDDIEGGLNQFASLERQLSYSETSRDNAILAEQLAFEQYQRGITDYTDYLSTQRTAFNAKNQVVELKRQIITNQIMLHQALGGDFAIANLEQQEN</sequence>
<evidence type="ECO:0000313" key="4">
    <source>
        <dbReference type="EMBL" id="WAJ69271.1"/>
    </source>
</evidence>
<dbReference type="NCBIfam" id="TIGR01845">
    <property type="entry name" value="outer_NodT"/>
    <property type="match status" value="1"/>
</dbReference>
<organism evidence="4 5">
    <name type="scientific">Catenovulum adriaticum</name>
    <dbReference type="NCBI Taxonomy" id="2984846"/>
    <lineage>
        <taxon>Bacteria</taxon>
        <taxon>Pseudomonadati</taxon>
        <taxon>Pseudomonadota</taxon>
        <taxon>Gammaproteobacteria</taxon>
        <taxon>Alteromonadales</taxon>
        <taxon>Alteromonadaceae</taxon>
        <taxon>Catenovulum</taxon>
    </lineage>
</organism>
<dbReference type="SUPFAM" id="SSF56954">
    <property type="entry name" value="Outer membrane efflux proteins (OEP)"/>
    <property type="match status" value="1"/>
</dbReference>
<dbReference type="Gene3D" id="1.20.1600.10">
    <property type="entry name" value="Outer membrane efflux proteins (OEP)"/>
    <property type="match status" value="1"/>
</dbReference>
<comment type="similarity">
    <text evidence="1 2">Belongs to the outer membrane factor (OMF) (TC 1.B.17) family.</text>
</comment>
<gene>
    <name evidence="4" type="ORF">OLW01_08735</name>
</gene>
<keyword evidence="2" id="KW-0472">Membrane</keyword>
<keyword evidence="3" id="KW-0175">Coiled coil</keyword>
<proteinExistence type="inferred from homology"/>
<keyword evidence="2" id="KW-1134">Transmembrane beta strand</keyword>
<dbReference type="PROSITE" id="PS51257">
    <property type="entry name" value="PROKAR_LIPOPROTEIN"/>
    <property type="match status" value="1"/>
</dbReference>
<keyword evidence="2" id="KW-0564">Palmitate</keyword>
<evidence type="ECO:0000256" key="3">
    <source>
        <dbReference type="SAM" id="Coils"/>
    </source>
</evidence>
<comment type="subcellular location">
    <subcellularLocation>
        <location evidence="2">Cell outer membrane</location>
        <topology evidence="2">Lipid-anchor</topology>
    </subcellularLocation>
</comment>
<feature type="coiled-coil region" evidence="3">
    <location>
        <begin position="178"/>
        <end position="236"/>
    </location>
</feature>
<keyword evidence="5" id="KW-1185">Reference proteome</keyword>
<dbReference type="Pfam" id="PF02321">
    <property type="entry name" value="OEP"/>
    <property type="match status" value="2"/>
</dbReference>
<evidence type="ECO:0000256" key="1">
    <source>
        <dbReference type="ARBA" id="ARBA00007613"/>
    </source>
</evidence>
<accession>A0ABY7AKT6</accession>
<keyword evidence="2" id="KW-0449">Lipoprotein</keyword>
<reference evidence="4" key="1">
    <citation type="submission" date="2022-10" db="EMBL/GenBank/DDBJ databases">
        <title>Catenovulum adriacola sp. nov. isolated in the Harbour of Susak.</title>
        <authorList>
            <person name="Schoch T."/>
            <person name="Reich S.J."/>
            <person name="Stoeferle S."/>
            <person name="Flaiz M."/>
            <person name="Kazda M."/>
            <person name="Riedel C.U."/>
            <person name="Duerre P."/>
        </authorList>
    </citation>
    <scope>NUCLEOTIDE SEQUENCE</scope>
    <source>
        <strain evidence="4">TS8</strain>
    </source>
</reference>
<keyword evidence="2" id="KW-0812">Transmembrane</keyword>
<dbReference type="PANTHER" id="PTHR30203">
    <property type="entry name" value="OUTER MEMBRANE CATION EFFLUX PROTEIN"/>
    <property type="match status" value="1"/>
</dbReference>
<protein>
    <submittedName>
        <fullName evidence="4">Efflux transporter outer membrane subunit</fullName>
    </submittedName>
</protein>
<dbReference type="InterPro" id="IPR003423">
    <property type="entry name" value="OMP_efflux"/>
</dbReference>
<dbReference type="EMBL" id="CP109965">
    <property type="protein sequence ID" value="WAJ69271.1"/>
    <property type="molecule type" value="Genomic_DNA"/>
</dbReference>
<dbReference type="RefSeq" id="WP_268073463.1">
    <property type="nucleotide sequence ID" value="NZ_CP109965.1"/>
</dbReference>
<dbReference type="InterPro" id="IPR010131">
    <property type="entry name" value="MdtP/NodT-like"/>
</dbReference>
<dbReference type="Proteomes" id="UP001163726">
    <property type="component" value="Chromosome"/>
</dbReference>
<dbReference type="Gene3D" id="2.20.200.10">
    <property type="entry name" value="Outer membrane efflux proteins (OEP)"/>
    <property type="match status" value="1"/>
</dbReference>
<name>A0ABY7AKT6_9ALTE</name>